<evidence type="ECO:0000313" key="1">
    <source>
        <dbReference type="EMBL" id="CDQ23845.1"/>
    </source>
</evidence>
<proteinExistence type="predicted"/>
<sequence>MVDAFLEFLLGPMRSIGEVYFENQMIFNSVIVGGACVKILNKRSSSRSESVEETENV</sequence>
<reference evidence="2" key="1">
    <citation type="submission" date="2014-03" db="EMBL/GenBank/DDBJ databases">
        <authorList>
            <person name="Urmite Genomes U."/>
        </authorList>
    </citation>
    <scope>NUCLEOTIDE SEQUENCE [LARGE SCALE GENOMIC DNA]</scope>
    <source>
        <strain evidence="2">HD-03</strain>
    </source>
</reference>
<organism evidence="1 2">
    <name type="scientific">Halobacillus karajensis</name>
    <dbReference type="NCBI Taxonomy" id="195088"/>
    <lineage>
        <taxon>Bacteria</taxon>
        <taxon>Bacillati</taxon>
        <taxon>Bacillota</taxon>
        <taxon>Bacilli</taxon>
        <taxon>Bacillales</taxon>
        <taxon>Bacillaceae</taxon>
        <taxon>Halobacillus</taxon>
    </lineage>
</organism>
<evidence type="ECO:0000313" key="2">
    <source>
        <dbReference type="Proteomes" id="UP000028868"/>
    </source>
</evidence>
<dbReference type="EMBL" id="CCDI010000002">
    <property type="protein sequence ID" value="CDQ23845.1"/>
    <property type="molecule type" value="Genomic_DNA"/>
</dbReference>
<protein>
    <submittedName>
        <fullName evidence="1">Uncharacterized protein</fullName>
    </submittedName>
</protein>
<gene>
    <name evidence="1" type="ORF">BN983_02098</name>
</gene>
<comment type="caution">
    <text evidence="1">The sequence shown here is derived from an EMBL/GenBank/DDBJ whole genome shotgun (WGS) entry which is preliminary data.</text>
</comment>
<dbReference type="RefSeq" id="WP_181949670.1">
    <property type="nucleotide sequence ID" value="NZ_CCDH010000003.1"/>
</dbReference>
<keyword evidence="2" id="KW-1185">Reference proteome</keyword>
<name>A0A024P4N7_9BACI</name>
<dbReference type="AlphaFoldDB" id="A0A024P4N7"/>
<dbReference type="Proteomes" id="UP000028868">
    <property type="component" value="Unassembled WGS sequence"/>
</dbReference>
<accession>A0A024P4N7</accession>
<reference evidence="1 2" key="2">
    <citation type="submission" date="2014-05" db="EMBL/GenBank/DDBJ databases">
        <title>Draft genome sequence of Halobacillus karajensis HK-03.</title>
        <authorList>
            <person name="Khelaifia S."/>
            <person name="Croce O."/>
            <person name="Lagier J.C."/>
            <person name="Raoult D."/>
        </authorList>
    </citation>
    <scope>NUCLEOTIDE SEQUENCE [LARGE SCALE GENOMIC DNA]</scope>
    <source>
        <strain evidence="1 2">HD-03</strain>
    </source>
</reference>